<evidence type="ECO:0000313" key="2">
    <source>
        <dbReference type="Proteomes" id="UP000325081"/>
    </source>
</evidence>
<accession>A0A5A7QIQ8</accession>
<feature type="non-terminal residue" evidence="1">
    <location>
        <position position="109"/>
    </location>
</feature>
<comment type="caution">
    <text evidence="1">The sequence shown here is derived from an EMBL/GenBank/DDBJ whole genome shotgun (WGS) entry which is preliminary data.</text>
</comment>
<sequence length="109" mass="12657">MRWRAALVSWQQPTYRGLSQRLTRQMAAQTVGEYWDIGDASYCCLHCGARFWYAERLGKPSKPKVPKYSELVLSDEEIKNLALAEVEKILRRRGMSLRDYGTMPFPVLD</sequence>
<proteinExistence type="predicted"/>
<protein>
    <submittedName>
        <fullName evidence="1">Methionine sulfoxide reductase B 2</fullName>
    </submittedName>
</protein>
<evidence type="ECO:0000313" key="1">
    <source>
        <dbReference type="EMBL" id="GER44846.1"/>
    </source>
</evidence>
<dbReference type="EMBL" id="BKCP01007104">
    <property type="protein sequence ID" value="GER44846.1"/>
    <property type="molecule type" value="Genomic_DNA"/>
</dbReference>
<dbReference type="Proteomes" id="UP000325081">
    <property type="component" value="Unassembled WGS sequence"/>
</dbReference>
<name>A0A5A7QIQ8_STRAF</name>
<reference evidence="2" key="1">
    <citation type="journal article" date="2019" name="Curr. Biol.">
        <title>Genome Sequence of Striga asiatica Provides Insight into the Evolution of Plant Parasitism.</title>
        <authorList>
            <person name="Yoshida S."/>
            <person name="Kim S."/>
            <person name="Wafula E.K."/>
            <person name="Tanskanen J."/>
            <person name="Kim Y.M."/>
            <person name="Honaas L."/>
            <person name="Yang Z."/>
            <person name="Spallek T."/>
            <person name="Conn C.E."/>
            <person name="Ichihashi Y."/>
            <person name="Cheong K."/>
            <person name="Cui S."/>
            <person name="Der J.P."/>
            <person name="Gundlach H."/>
            <person name="Jiao Y."/>
            <person name="Hori C."/>
            <person name="Ishida J.K."/>
            <person name="Kasahara H."/>
            <person name="Kiba T."/>
            <person name="Kim M.S."/>
            <person name="Koo N."/>
            <person name="Laohavisit A."/>
            <person name="Lee Y.H."/>
            <person name="Lumba S."/>
            <person name="McCourt P."/>
            <person name="Mortimer J.C."/>
            <person name="Mutuku J.M."/>
            <person name="Nomura T."/>
            <person name="Sasaki-Sekimoto Y."/>
            <person name="Seto Y."/>
            <person name="Wang Y."/>
            <person name="Wakatake T."/>
            <person name="Sakakibara H."/>
            <person name="Demura T."/>
            <person name="Yamaguchi S."/>
            <person name="Yoneyama K."/>
            <person name="Manabe R.I."/>
            <person name="Nelson D.C."/>
            <person name="Schulman A.H."/>
            <person name="Timko M.P."/>
            <person name="dePamphilis C.W."/>
            <person name="Choi D."/>
            <person name="Shirasu K."/>
        </authorList>
    </citation>
    <scope>NUCLEOTIDE SEQUENCE [LARGE SCALE GENOMIC DNA]</scope>
    <source>
        <strain evidence="2">cv. UVA1</strain>
    </source>
</reference>
<dbReference type="OrthoDB" id="912934at2759"/>
<organism evidence="1 2">
    <name type="scientific">Striga asiatica</name>
    <name type="common">Asiatic witchweed</name>
    <name type="synonym">Buchnera asiatica</name>
    <dbReference type="NCBI Taxonomy" id="4170"/>
    <lineage>
        <taxon>Eukaryota</taxon>
        <taxon>Viridiplantae</taxon>
        <taxon>Streptophyta</taxon>
        <taxon>Embryophyta</taxon>
        <taxon>Tracheophyta</taxon>
        <taxon>Spermatophyta</taxon>
        <taxon>Magnoliopsida</taxon>
        <taxon>eudicotyledons</taxon>
        <taxon>Gunneridae</taxon>
        <taxon>Pentapetalae</taxon>
        <taxon>asterids</taxon>
        <taxon>lamiids</taxon>
        <taxon>Lamiales</taxon>
        <taxon>Orobanchaceae</taxon>
        <taxon>Buchnereae</taxon>
        <taxon>Striga</taxon>
    </lineage>
</organism>
<keyword evidence="2" id="KW-1185">Reference proteome</keyword>
<gene>
    <name evidence="1" type="ORF">STAS_21752</name>
</gene>
<dbReference type="AlphaFoldDB" id="A0A5A7QIQ8"/>